<name>A0A443INJ0_9BACI</name>
<evidence type="ECO:0000313" key="23">
    <source>
        <dbReference type="Proteomes" id="UP000273811"/>
    </source>
</evidence>
<dbReference type="Pfam" id="PF00571">
    <property type="entry name" value="CBS"/>
    <property type="match status" value="2"/>
</dbReference>
<keyword evidence="23" id="KW-1185">Reference proteome</keyword>
<feature type="active site" description="Thioimidate intermediate" evidence="13 14">
    <location>
        <position position="308"/>
    </location>
</feature>
<dbReference type="UniPathway" id="UPA00601">
    <property type="reaction ID" value="UER00295"/>
</dbReference>
<evidence type="ECO:0000256" key="18">
    <source>
        <dbReference type="PROSITE-ProRule" id="PRU00703"/>
    </source>
</evidence>
<dbReference type="GO" id="GO:0006183">
    <property type="term" value="P:GTP biosynthetic process"/>
    <property type="evidence" value="ECO:0007669"/>
    <property type="project" value="TreeGrafter"/>
</dbReference>
<dbReference type="GO" id="GO:0003938">
    <property type="term" value="F:IMP dehydrogenase activity"/>
    <property type="evidence" value="ECO:0007669"/>
    <property type="project" value="UniProtKB-UniRule"/>
</dbReference>
<evidence type="ECO:0000256" key="5">
    <source>
        <dbReference type="ARBA" id="ARBA00022737"/>
    </source>
</evidence>
<dbReference type="InterPro" id="IPR046342">
    <property type="entry name" value="CBS_dom_sf"/>
</dbReference>
<feature type="binding site" evidence="13 15">
    <location>
        <position position="416"/>
    </location>
    <ligand>
        <name>IMP</name>
        <dbReference type="ChEBI" id="CHEBI:58053"/>
    </ligand>
</feature>
<feature type="domain" description="CBS" evidence="21">
    <location>
        <begin position="157"/>
        <end position="215"/>
    </location>
</feature>
<reference evidence="22" key="1">
    <citation type="submission" date="2018-12" db="EMBL/GenBank/DDBJ databases">
        <authorList>
            <person name="Sun L."/>
            <person name="Chen Z."/>
        </authorList>
    </citation>
    <scope>NUCLEOTIDE SEQUENCE [LARGE SCALE GENOMIC DNA]</scope>
    <source>
        <strain evidence="22">DSM 16012</strain>
    </source>
</reference>
<keyword evidence="9 13" id="KW-0560">Oxidoreductase</keyword>
<dbReference type="PIRSF" id="PIRSF000130">
    <property type="entry name" value="IMPDH"/>
    <property type="match status" value="1"/>
</dbReference>
<comment type="cofactor">
    <cofactor evidence="1 13">
        <name>K(+)</name>
        <dbReference type="ChEBI" id="CHEBI:29103"/>
    </cofactor>
</comment>
<keyword evidence="8 13" id="KW-0630">Potassium</keyword>
<evidence type="ECO:0000256" key="7">
    <source>
        <dbReference type="ARBA" id="ARBA00022755"/>
    </source>
</evidence>
<dbReference type="Gene3D" id="3.20.20.70">
    <property type="entry name" value="Aldolase class I"/>
    <property type="match status" value="1"/>
</dbReference>
<dbReference type="NCBIfam" id="TIGR01302">
    <property type="entry name" value="IMP_dehydrog"/>
    <property type="match status" value="1"/>
</dbReference>
<feature type="domain" description="CBS" evidence="21">
    <location>
        <begin position="95"/>
        <end position="153"/>
    </location>
</feature>
<evidence type="ECO:0000256" key="14">
    <source>
        <dbReference type="PIRSR" id="PIRSR000130-1"/>
    </source>
</evidence>
<dbReference type="PANTHER" id="PTHR11911">
    <property type="entry name" value="INOSINE-5-MONOPHOSPHATE DEHYDROGENASE RELATED"/>
    <property type="match status" value="1"/>
</dbReference>
<dbReference type="SUPFAM" id="SSF51412">
    <property type="entry name" value="Inosine monophosphate dehydrogenase (IMPDH)"/>
    <property type="match status" value="1"/>
</dbReference>
<dbReference type="HAMAP" id="MF_01964">
    <property type="entry name" value="IMPDH"/>
    <property type="match status" value="1"/>
</dbReference>
<dbReference type="GO" id="GO:0000166">
    <property type="term" value="F:nucleotide binding"/>
    <property type="evidence" value="ECO:0007669"/>
    <property type="project" value="UniProtKB-UniRule"/>
</dbReference>
<keyword evidence="5" id="KW-0677">Repeat</keyword>
<protein>
    <recommendedName>
        <fullName evidence="13 20">Inosine-5'-monophosphate dehydrogenase</fullName>
        <shortName evidence="13">IMP dehydrogenase</shortName>
        <shortName evidence="13">IMPD</shortName>
        <shortName evidence="13">IMPDH</shortName>
        <ecNumber evidence="13 20">1.1.1.205</ecNumber>
    </recommendedName>
</protein>
<evidence type="ECO:0000256" key="6">
    <source>
        <dbReference type="ARBA" id="ARBA00022749"/>
    </source>
</evidence>
<dbReference type="PANTHER" id="PTHR11911:SF111">
    <property type="entry name" value="INOSINE-5'-MONOPHOSPHATE DEHYDROGENASE"/>
    <property type="match status" value="1"/>
</dbReference>
<dbReference type="GeneID" id="56393041"/>
<dbReference type="OrthoDB" id="9805398at2"/>
<feature type="binding site" description="in other chain" evidence="13 17">
    <location>
        <position position="305"/>
    </location>
    <ligand>
        <name>K(+)</name>
        <dbReference type="ChEBI" id="CHEBI:29103"/>
        <note>ligand shared between two tetrameric partners</note>
    </ligand>
</feature>
<dbReference type="InterPro" id="IPR013785">
    <property type="entry name" value="Aldolase_TIM"/>
</dbReference>
<evidence type="ECO:0000256" key="17">
    <source>
        <dbReference type="PIRSR" id="PIRSR000130-4"/>
    </source>
</evidence>
<feature type="binding site" evidence="13">
    <location>
        <position position="470"/>
    </location>
    <ligand>
        <name>K(+)</name>
        <dbReference type="ChEBI" id="CHEBI:29103"/>
        <note>ligand shared between two tetrameric partners</note>
    </ligand>
</feature>
<evidence type="ECO:0000256" key="1">
    <source>
        <dbReference type="ARBA" id="ARBA00001958"/>
    </source>
</evidence>
<evidence type="ECO:0000256" key="16">
    <source>
        <dbReference type="PIRSR" id="PIRSR000130-3"/>
    </source>
</evidence>
<dbReference type="EC" id="1.1.1.205" evidence="13 20"/>
<keyword evidence="6 13" id="KW-0332">GMP biosynthesis</keyword>
<proteinExistence type="inferred from homology"/>
<dbReference type="FunFam" id="3.20.20.70:FF:000003">
    <property type="entry name" value="GMP reductase"/>
    <property type="match status" value="1"/>
</dbReference>
<dbReference type="GO" id="GO:0046872">
    <property type="term" value="F:metal ion binding"/>
    <property type="evidence" value="ECO:0007669"/>
    <property type="project" value="UniProtKB-UniRule"/>
</dbReference>
<comment type="function">
    <text evidence="13">Catalyzes the conversion of inosine 5'-phosphate (IMP) to xanthosine 5'-phosphate (XMP), the first committed and rate-limiting step in the de novo synthesis of guanine nucleotides, and therefore plays an important role in the regulation of cell growth.</text>
</comment>
<feature type="binding site" evidence="13 15">
    <location>
        <begin position="388"/>
        <end position="392"/>
    </location>
    <ligand>
        <name>IMP</name>
        <dbReference type="ChEBI" id="CHEBI:58053"/>
    </ligand>
</feature>
<keyword evidence="10 13" id="KW-0520">NAD</keyword>
<feature type="binding site" evidence="13 16">
    <location>
        <begin position="301"/>
        <end position="303"/>
    </location>
    <ligand>
        <name>NAD(+)</name>
        <dbReference type="ChEBI" id="CHEBI:57540"/>
    </ligand>
</feature>
<feature type="binding site" evidence="13 15">
    <location>
        <begin position="341"/>
        <end position="343"/>
    </location>
    <ligand>
        <name>IMP</name>
        <dbReference type="ChEBI" id="CHEBI:58053"/>
    </ligand>
</feature>
<gene>
    <name evidence="13 22" type="primary">guaB</name>
    <name evidence="22" type="ORF">D4N35_013180</name>
</gene>
<feature type="binding site" description="in other chain" evidence="13 17">
    <location>
        <position position="303"/>
    </location>
    <ligand>
        <name>K(+)</name>
        <dbReference type="ChEBI" id="CHEBI:29103"/>
        <note>ligand shared between two tetrameric partners</note>
    </ligand>
</feature>
<dbReference type="SMART" id="SM01240">
    <property type="entry name" value="IMPDH"/>
    <property type="match status" value="1"/>
</dbReference>
<dbReference type="GO" id="GO:0006177">
    <property type="term" value="P:GMP biosynthetic process"/>
    <property type="evidence" value="ECO:0007669"/>
    <property type="project" value="UniProtKB-UniRule"/>
</dbReference>
<feature type="binding site" evidence="16">
    <location>
        <begin position="251"/>
        <end position="253"/>
    </location>
    <ligand>
        <name>NAD(+)</name>
        <dbReference type="ChEBI" id="CHEBI:57540"/>
    </ligand>
</feature>
<dbReference type="RefSeq" id="WP_120074407.1">
    <property type="nucleotide sequence ID" value="NZ_CP126113.1"/>
</dbReference>
<keyword evidence="11 18" id="KW-0129">CBS domain</keyword>
<dbReference type="CDD" id="cd04601">
    <property type="entry name" value="CBS_pair_IMPDH"/>
    <property type="match status" value="1"/>
</dbReference>
<dbReference type="InterPro" id="IPR005990">
    <property type="entry name" value="IMP_DH"/>
</dbReference>
<dbReference type="InterPro" id="IPR000644">
    <property type="entry name" value="CBS_dom"/>
</dbReference>
<feature type="binding site" evidence="13">
    <location>
        <position position="471"/>
    </location>
    <ligand>
        <name>K(+)</name>
        <dbReference type="ChEBI" id="CHEBI:29103"/>
        <note>ligand shared between two tetrameric partners</note>
    </ligand>
</feature>
<keyword evidence="4 13" id="KW-0479">Metal-binding</keyword>
<comment type="pathway">
    <text evidence="13 20">Purine metabolism; XMP biosynthesis via de novo pathway; XMP from IMP: step 1/1.</text>
</comment>
<feature type="binding site" evidence="13">
    <location>
        <position position="472"/>
    </location>
    <ligand>
        <name>K(+)</name>
        <dbReference type="ChEBI" id="CHEBI:29103"/>
        <note>ligand shared between two tetrameric partners</note>
    </ligand>
</feature>
<comment type="catalytic activity">
    <reaction evidence="12 13 20">
        <text>IMP + NAD(+) + H2O = XMP + NADH + H(+)</text>
        <dbReference type="Rhea" id="RHEA:11708"/>
        <dbReference type="ChEBI" id="CHEBI:15377"/>
        <dbReference type="ChEBI" id="CHEBI:15378"/>
        <dbReference type="ChEBI" id="CHEBI:57464"/>
        <dbReference type="ChEBI" id="CHEBI:57540"/>
        <dbReference type="ChEBI" id="CHEBI:57945"/>
        <dbReference type="ChEBI" id="CHEBI:58053"/>
        <dbReference type="EC" id="1.1.1.205"/>
    </reaction>
</comment>
<evidence type="ECO:0000256" key="11">
    <source>
        <dbReference type="ARBA" id="ARBA00023122"/>
    </source>
</evidence>
<dbReference type="SMART" id="SM00116">
    <property type="entry name" value="CBS"/>
    <property type="match status" value="2"/>
</dbReference>
<feature type="binding site" evidence="13 15">
    <location>
        <begin position="364"/>
        <end position="365"/>
    </location>
    <ligand>
        <name>IMP</name>
        <dbReference type="ChEBI" id="CHEBI:58053"/>
    </ligand>
</feature>
<evidence type="ECO:0000256" key="3">
    <source>
        <dbReference type="ARBA" id="ARBA00011881"/>
    </source>
</evidence>
<keyword evidence="7 13" id="KW-0658">Purine biosynthesis</keyword>
<feature type="binding site" evidence="13 15">
    <location>
        <position position="306"/>
    </location>
    <ligand>
        <name>IMP</name>
        <dbReference type="ChEBI" id="CHEBI:58053"/>
    </ligand>
</feature>
<evidence type="ECO:0000313" key="22">
    <source>
        <dbReference type="EMBL" id="RWR07155.1"/>
    </source>
</evidence>
<accession>A0A443INJ0</accession>
<dbReference type="PROSITE" id="PS51371">
    <property type="entry name" value="CBS"/>
    <property type="match status" value="2"/>
</dbReference>
<dbReference type="CDD" id="cd00381">
    <property type="entry name" value="IMPDH"/>
    <property type="match status" value="1"/>
</dbReference>
<feature type="active site" description="Proton acceptor" evidence="13 14">
    <location>
        <position position="404"/>
    </location>
</feature>
<evidence type="ECO:0000256" key="8">
    <source>
        <dbReference type="ARBA" id="ARBA00022958"/>
    </source>
</evidence>
<dbReference type="Proteomes" id="UP000273811">
    <property type="component" value="Unassembled WGS sequence"/>
</dbReference>
<dbReference type="Pfam" id="PF00478">
    <property type="entry name" value="IMPDH"/>
    <property type="match status" value="1"/>
</dbReference>
<sequence>MWESKFAKEGLTFDDVLLIPAKSEVLPKDVDMKVKLTDTLRLNIPIISAGMDTVTEASMAISMARQGGVGVIHKNMSIERQAEEVDKVKRSESGVITDPFFLTPEHQVFDAEHLMAKYRISGVPIVNNEEDKKLVGIITNRDMRFIQDYSLPITDVMTKENLVTASVGTSLEQAEKILQEHRIEKLPLIDDDGVLKGLITIKDIEKVIEFPHSAKDDKGRLLVAAAVGVSKDTFKRIEQLVRSQVDAIVVDTAHGHSKGVIDTVREIRKQYPKLNIIAGNVATAEATRELYEAGADVVKVGIGPGSICTTRVVAGVGVPQITAIYDCATEARKHGKTIIADGGIKYSGDIVKALAAGGHAVMLGSLLAGTSESPGETEIFQGRRFKVYRGMGSEGAMEKGSKDRYFQEDAKKFVPEGIEGRVPYKGPLADTLFQLTGGLRAGMGYCGAASLHDFRENAQFIKMTGAGLRESHPHQVQITKEAPNYSLS</sequence>
<comment type="caution">
    <text evidence="22">The sequence shown here is derived from an EMBL/GenBank/DDBJ whole genome shotgun (WGS) entry which is preliminary data.</text>
</comment>
<evidence type="ECO:0000256" key="4">
    <source>
        <dbReference type="ARBA" id="ARBA00022723"/>
    </source>
</evidence>
<evidence type="ECO:0000256" key="13">
    <source>
        <dbReference type="HAMAP-Rule" id="MF_01964"/>
    </source>
</evidence>
<evidence type="ECO:0000256" key="20">
    <source>
        <dbReference type="RuleBase" id="RU003928"/>
    </source>
</evidence>
<dbReference type="InterPro" id="IPR001093">
    <property type="entry name" value="IMP_DH_GMPRt"/>
</dbReference>
<evidence type="ECO:0000259" key="21">
    <source>
        <dbReference type="PROSITE" id="PS51371"/>
    </source>
</evidence>
<evidence type="ECO:0000256" key="10">
    <source>
        <dbReference type="ARBA" id="ARBA00023027"/>
    </source>
</evidence>
<comment type="similarity">
    <text evidence="2 13 19">Belongs to the IMPDH/GMPR family.</text>
</comment>
<evidence type="ECO:0000256" key="12">
    <source>
        <dbReference type="ARBA" id="ARBA00048028"/>
    </source>
</evidence>
<dbReference type="InterPro" id="IPR015875">
    <property type="entry name" value="IMP_DH/GMP_Rdtase_CS"/>
</dbReference>
<dbReference type="EMBL" id="QYTU02000032">
    <property type="protein sequence ID" value="RWR07155.1"/>
    <property type="molecule type" value="Genomic_DNA"/>
</dbReference>
<comment type="caution">
    <text evidence="13">Lacks conserved residue(s) required for the propagation of feature annotation.</text>
</comment>
<evidence type="ECO:0000256" key="9">
    <source>
        <dbReference type="ARBA" id="ARBA00023002"/>
    </source>
</evidence>
<evidence type="ECO:0000256" key="2">
    <source>
        <dbReference type="ARBA" id="ARBA00005502"/>
    </source>
</evidence>
<comment type="subunit">
    <text evidence="3 13">Homotetramer.</text>
</comment>
<feature type="binding site" evidence="13">
    <location>
        <position position="251"/>
    </location>
    <ligand>
        <name>NAD(+)</name>
        <dbReference type="ChEBI" id="CHEBI:57540"/>
    </ligand>
</feature>
<dbReference type="SUPFAM" id="SSF54631">
    <property type="entry name" value="CBS-domain pair"/>
    <property type="match status" value="1"/>
</dbReference>
<dbReference type="AlphaFoldDB" id="A0A443INJ0"/>
<dbReference type="PROSITE" id="PS00487">
    <property type="entry name" value="IMP_DH_GMP_RED"/>
    <property type="match status" value="1"/>
</dbReference>
<feature type="binding site" description="in other chain" evidence="13 17">
    <location>
        <position position="308"/>
    </location>
    <ligand>
        <name>K(+)</name>
        <dbReference type="ChEBI" id="CHEBI:29103"/>
        <note>ligand shared between two tetrameric partners</note>
    </ligand>
</feature>
<comment type="activity regulation">
    <text evidence="13">Mycophenolic acid (MPA) is a non-competitive inhibitor that prevents formation of the closed enzyme conformation by binding to the same site as the amobile flap. In contrast, mizoribine monophosphate (MZP) is a competitive inhibitor that induces the closed conformation. MPA is a potent inhibitor of mammalian IMPDHs but a poor inhibitor of the bacterial enzymes. MZP is a more potent inhibitor of bacterial IMPDH.</text>
</comment>
<organism evidence="22 23">
    <name type="scientific">Siminovitchia fortis</name>
    <dbReference type="NCBI Taxonomy" id="254758"/>
    <lineage>
        <taxon>Bacteria</taxon>
        <taxon>Bacillati</taxon>
        <taxon>Bacillota</taxon>
        <taxon>Bacilli</taxon>
        <taxon>Bacillales</taxon>
        <taxon>Bacillaceae</taxon>
        <taxon>Siminovitchia</taxon>
    </lineage>
</organism>
<evidence type="ECO:0000256" key="19">
    <source>
        <dbReference type="RuleBase" id="RU003927"/>
    </source>
</evidence>
<evidence type="ECO:0000256" key="15">
    <source>
        <dbReference type="PIRSR" id="PIRSR000130-2"/>
    </source>
</evidence>